<proteinExistence type="predicted"/>
<evidence type="ECO:0000256" key="1">
    <source>
        <dbReference type="SAM" id="SignalP"/>
    </source>
</evidence>
<protein>
    <submittedName>
        <fullName evidence="2">Uncharacterized protein</fullName>
    </submittedName>
</protein>
<dbReference type="Proteomes" id="UP001215280">
    <property type="component" value="Unassembled WGS sequence"/>
</dbReference>
<dbReference type="AlphaFoldDB" id="A0AAD7JPX0"/>
<dbReference type="EMBL" id="JARJLG010000028">
    <property type="protein sequence ID" value="KAJ7768121.1"/>
    <property type="molecule type" value="Genomic_DNA"/>
</dbReference>
<reference evidence="2" key="1">
    <citation type="submission" date="2023-03" db="EMBL/GenBank/DDBJ databases">
        <title>Massive genome expansion in bonnet fungi (Mycena s.s.) driven by repeated elements and novel gene families across ecological guilds.</title>
        <authorList>
            <consortium name="Lawrence Berkeley National Laboratory"/>
            <person name="Harder C.B."/>
            <person name="Miyauchi S."/>
            <person name="Viragh M."/>
            <person name="Kuo A."/>
            <person name="Thoen E."/>
            <person name="Andreopoulos B."/>
            <person name="Lu D."/>
            <person name="Skrede I."/>
            <person name="Drula E."/>
            <person name="Henrissat B."/>
            <person name="Morin E."/>
            <person name="Kohler A."/>
            <person name="Barry K."/>
            <person name="LaButti K."/>
            <person name="Morin E."/>
            <person name="Salamov A."/>
            <person name="Lipzen A."/>
            <person name="Mereny Z."/>
            <person name="Hegedus B."/>
            <person name="Baldrian P."/>
            <person name="Stursova M."/>
            <person name="Weitz H."/>
            <person name="Taylor A."/>
            <person name="Grigoriev I.V."/>
            <person name="Nagy L.G."/>
            <person name="Martin F."/>
            <person name="Kauserud H."/>
        </authorList>
    </citation>
    <scope>NUCLEOTIDE SEQUENCE</scope>
    <source>
        <strain evidence="2">CBHHK188m</strain>
    </source>
</reference>
<keyword evidence="1" id="KW-0732">Signal</keyword>
<sequence>MPGLLVRFSVATLLVSRTAVAGPPHARRAVAPVVASTTSYGYLDSGDLDRDSCIIRDRLWTCRDTQQISSAGVSQLPLIANTASLSGLPSDPSDPQTLVLTSPAFGSLFYALESDECPAYGVCSDGTRWVGWPNTGPVVTFSDGGVNAYAFMGRQHLSGIGGLVKMPRLPRTAAALTRGL</sequence>
<organism evidence="2 3">
    <name type="scientific">Mycena maculata</name>
    <dbReference type="NCBI Taxonomy" id="230809"/>
    <lineage>
        <taxon>Eukaryota</taxon>
        <taxon>Fungi</taxon>
        <taxon>Dikarya</taxon>
        <taxon>Basidiomycota</taxon>
        <taxon>Agaricomycotina</taxon>
        <taxon>Agaricomycetes</taxon>
        <taxon>Agaricomycetidae</taxon>
        <taxon>Agaricales</taxon>
        <taxon>Marasmiineae</taxon>
        <taxon>Mycenaceae</taxon>
        <taxon>Mycena</taxon>
    </lineage>
</organism>
<evidence type="ECO:0000313" key="2">
    <source>
        <dbReference type="EMBL" id="KAJ7768121.1"/>
    </source>
</evidence>
<evidence type="ECO:0000313" key="3">
    <source>
        <dbReference type="Proteomes" id="UP001215280"/>
    </source>
</evidence>
<keyword evidence="3" id="KW-1185">Reference proteome</keyword>
<name>A0AAD7JPX0_9AGAR</name>
<accession>A0AAD7JPX0</accession>
<feature type="signal peptide" evidence="1">
    <location>
        <begin position="1"/>
        <end position="21"/>
    </location>
</feature>
<feature type="chain" id="PRO_5042057734" evidence="1">
    <location>
        <begin position="22"/>
        <end position="180"/>
    </location>
</feature>
<gene>
    <name evidence="2" type="ORF">DFH07DRAFT_954696</name>
</gene>
<comment type="caution">
    <text evidence="2">The sequence shown here is derived from an EMBL/GenBank/DDBJ whole genome shotgun (WGS) entry which is preliminary data.</text>
</comment>